<organism evidence="3 4">
    <name type="scientific">Kalanchoe fedtschenkoi</name>
    <name type="common">Lavender scallops</name>
    <name type="synonym">South American air plant</name>
    <dbReference type="NCBI Taxonomy" id="63787"/>
    <lineage>
        <taxon>Eukaryota</taxon>
        <taxon>Viridiplantae</taxon>
        <taxon>Streptophyta</taxon>
        <taxon>Embryophyta</taxon>
        <taxon>Tracheophyta</taxon>
        <taxon>Spermatophyta</taxon>
        <taxon>Magnoliopsida</taxon>
        <taxon>eudicotyledons</taxon>
        <taxon>Gunneridae</taxon>
        <taxon>Pentapetalae</taxon>
        <taxon>Saxifragales</taxon>
        <taxon>Crassulaceae</taxon>
        <taxon>Kalanchoe</taxon>
    </lineage>
</organism>
<name>A0A7N0TTP1_KALFE</name>
<feature type="compositionally biased region" description="Basic and acidic residues" evidence="2">
    <location>
        <begin position="11"/>
        <end position="23"/>
    </location>
</feature>
<feature type="coiled-coil region" evidence="1">
    <location>
        <begin position="29"/>
        <end position="63"/>
    </location>
</feature>
<dbReference type="Proteomes" id="UP000594263">
    <property type="component" value="Unplaced"/>
</dbReference>
<keyword evidence="1" id="KW-0175">Coiled coil</keyword>
<evidence type="ECO:0000313" key="3">
    <source>
        <dbReference type="EnsemblPlants" id="Kaladp0045s0379.1.v1.1.CDS.1"/>
    </source>
</evidence>
<accession>A0A7N0TTP1</accession>
<proteinExistence type="predicted"/>
<dbReference type="Gramene" id="Kaladp0045s0379.1.v1.1">
    <property type="protein sequence ID" value="Kaladp0045s0379.1.v1.1.CDS.1"/>
    <property type="gene ID" value="Kaladp0045s0379.v1.1"/>
</dbReference>
<evidence type="ECO:0008006" key="5">
    <source>
        <dbReference type="Google" id="ProtNLM"/>
    </source>
</evidence>
<dbReference type="AlphaFoldDB" id="A0A7N0TTP1"/>
<evidence type="ECO:0000256" key="2">
    <source>
        <dbReference type="SAM" id="MobiDB-lite"/>
    </source>
</evidence>
<reference evidence="3" key="1">
    <citation type="submission" date="2021-01" db="UniProtKB">
        <authorList>
            <consortium name="EnsemblPlants"/>
        </authorList>
    </citation>
    <scope>IDENTIFICATION</scope>
</reference>
<dbReference type="EnsemblPlants" id="Kaladp0045s0379.1.v1.1">
    <property type="protein sequence ID" value="Kaladp0045s0379.1.v1.1.CDS.1"/>
    <property type="gene ID" value="Kaladp0045s0379.v1.1"/>
</dbReference>
<sequence>MCYGHQQPGGDEPRRSPARREAPAESVAVLNLRLRLAETEARLARARAREAELSRRLEEMKRFVSVMDIIEGFLKRRYRERQEEVLRMLTRVPRSCRER</sequence>
<protein>
    <recommendedName>
        <fullName evidence="5">Protein SKIP34</fullName>
    </recommendedName>
</protein>
<keyword evidence="4" id="KW-1185">Reference proteome</keyword>
<evidence type="ECO:0000256" key="1">
    <source>
        <dbReference type="SAM" id="Coils"/>
    </source>
</evidence>
<dbReference type="OMA" id="MEIMETF"/>
<evidence type="ECO:0000313" key="4">
    <source>
        <dbReference type="Proteomes" id="UP000594263"/>
    </source>
</evidence>
<feature type="region of interest" description="Disordered" evidence="2">
    <location>
        <begin position="1"/>
        <end position="23"/>
    </location>
</feature>